<reference evidence="1" key="1">
    <citation type="submission" date="2022-12" db="EMBL/GenBank/DDBJ databases">
        <title>Bacterial isolates from different developmental stages of Nematostella vectensis.</title>
        <authorList>
            <person name="Fraune S."/>
        </authorList>
    </citation>
    <scope>NUCLEOTIDE SEQUENCE</scope>
    <source>
        <strain evidence="1">G21630-S1</strain>
    </source>
</reference>
<evidence type="ECO:0000313" key="2">
    <source>
        <dbReference type="Proteomes" id="UP001069802"/>
    </source>
</evidence>
<dbReference type="EMBL" id="JAPWGY010000005">
    <property type="protein sequence ID" value="MCZ4281992.1"/>
    <property type="molecule type" value="Genomic_DNA"/>
</dbReference>
<dbReference type="InterPro" id="IPR025245">
    <property type="entry name" value="DUF4197"/>
</dbReference>
<evidence type="ECO:0000313" key="1">
    <source>
        <dbReference type="EMBL" id="MCZ4281992.1"/>
    </source>
</evidence>
<gene>
    <name evidence="1" type="ORF">O4H49_14470</name>
</gene>
<keyword evidence="2" id="KW-1185">Reference proteome</keyword>
<protein>
    <submittedName>
        <fullName evidence="1">DUF4197 domain-containing protein</fullName>
    </submittedName>
</protein>
<proteinExistence type="predicted"/>
<comment type="caution">
    <text evidence="1">The sequence shown here is derived from an EMBL/GenBank/DDBJ whole genome shotgun (WGS) entry which is preliminary data.</text>
</comment>
<dbReference type="Pfam" id="PF13852">
    <property type="entry name" value="DUF4197"/>
    <property type="match status" value="1"/>
</dbReference>
<dbReference type="Proteomes" id="UP001069802">
    <property type="component" value="Unassembled WGS sequence"/>
</dbReference>
<name>A0ABT4LLK1_9PROT</name>
<organism evidence="1 2">
    <name type="scientific">Kiloniella laminariae</name>
    <dbReference type="NCBI Taxonomy" id="454162"/>
    <lineage>
        <taxon>Bacteria</taxon>
        <taxon>Pseudomonadati</taxon>
        <taxon>Pseudomonadota</taxon>
        <taxon>Alphaproteobacteria</taxon>
        <taxon>Rhodospirillales</taxon>
        <taxon>Kiloniellaceae</taxon>
        <taxon>Kiloniella</taxon>
    </lineage>
</organism>
<dbReference type="RefSeq" id="WP_269424151.1">
    <property type="nucleotide sequence ID" value="NZ_JAPWGY010000005.1"/>
</dbReference>
<sequence>MLRGFILFPFFSLLTFQIALAQGNLLDQGLKLFTGDTGAEQSGAKLSSEKVSSGLKEALRIGSGKVVDQISQVGGYTADPAIHIPLPQNLQTVKTALQAIGQGAMADELEAKLNQGAEKAALEAQSLFVEAISAMTMEDVQRIYEGEKDAATRYFQQKMTPLLTEKFKPVVSESLVDVGALKTYNAMISDYKTIPFVPDITDDLTDYTVGKALEGLFYYLAKEEEQIRQNPAARTTELLQEVFGQN</sequence>
<accession>A0ABT4LLK1</accession>